<keyword evidence="8 10" id="KW-0472">Membrane</keyword>
<keyword evidence="3 9" id="KW-0813">Transport</keyword>
<dbReference type="PROSITE" id="PS00216">
    <property type="entry name" value="SUGAR_TRANSPORT_1"/>
    <property type="match status" value="2"/>
</dbReference>
<evidence type="ECO:0000256" key="2">
    <source>
        <dbReference type="ARBA" id="ARBA00010992"/>
    </source>
</evidence>
<dbReference type="InterPro" id="IPR020846">
    <property type="entry name" value="MFS_dom"/>
</dbReference>
<dbReference type="GO" id="GO:0005886">
    <property type="term" value="C:plasma membrane"/>
    <property type="evidence" value="ECO:0007669"/>
    <property type="project" value="UniProtKB-SubCell"/>
</dbReference>
<feature type="transmembrane region" description="Helical" evidence="10">
    <location>
        <begin position="348"/>
        <end position="376"/>
    </location>
</feature>
<gene>
    <name evidence="12" type="ORF">BJ969_003009</name>
</gene>
<dbReference type="InterPro" id="IPR050814">
    <property type="entry name" value="Myo-inositol_Transporter"/>
</dbReference>
<feature type="transmembrane region" description="Helical" evidence="10">
    <location>
        <begin position="21"/>
        <end position="48"/>
    </location>
</feature>
<dbReference type="InterPro" id="IPR005829">
    <property type="entry name" value="Sugar_transporter_CS"/>
</dbReference>
<evidence type="ECO:0000259" key="11">
    <source>
        <dbReference type="PROSITE" id="PS50850"/>
    </source>
</evidence>
<evidence type="ECO:0000256" key="5">
    <source>
        <dbReference type="ARBA" id="ARBA00022597"/>
    </source>
</evidence>
<feature type="transmembrane region" description="Helical" evidence="10">
    <location>
        <begin position="289"/>
        <end position="313"/>
    </location>
</feature>
<dbReference type="RefSeq" id="WP_184479537.1">
    <property type="nucleotide sequence ID" value="NZ_JACHIV010000001.1"/>
</dbReference>
<keyword evidence="5" id="KW-0762">Sugar transport</keyword>
<feature type="transmembrane region" description="Helical" evidence="10">
    <location>
        <begin position="147"/>
        <end position="168"/>
    </location>
</feature>
<evidence type="ECO:0000256" key="9">
    <source>
        <dbReference type="RuleBase" id="RU003346"/>
    </source>
</evidence>
<proteinExistence type="inferred from homology"/>
<dbReference type="Pfam" id="PF00083">
    <property type="entry name" value="Sugar_tr"/>
    <property type="match status" value="1"/>
</dbReference>
<comment type="subcellular location">
    <subcellularLocation>
        <location evidence="1">Cell membrane</location>
        <topology evidence="1">Multi-pass membrane protein</topology>
    </subcellularLocation>
</comment>
<keyword evidence="7 10" id="KW-1133">Transmembrane helix</keyword>
<feature type="transmembrane region" description="Helical" evidence="10">
    <location>
        <begin position="174"/>
        <end position="195"/>
    </location>
</feature>
<keyword evidence="4" id="KW-1003">Cell membrane</keyword>
<feature type="transmembrane region" description="Helical" evidence="10">
    <location>
        <begin position="254"/>
        <end position="277"/>
    </location>
</feature>
<comment type="caution">
    <text evidence="12">The sequence shown here is derived from an EMBL/GenBank/DDBJ whole genome shotgun (WGS) entry which is preliminary data.</text>
</comment>
<dbReference type="GO" id="GO:0022857">
    <property type="term" value="F:transmembrane transporter activity"/>
    <property type="evidence" value="ECO:0007669"/>
    <property type="project" value="InterPro"/>
</dbReference>
<feature type="transmembrane region" description="Helical" evidence="10">
    <location>
        <begin position="87"/>
        <end position="105"/>
    </location>
</feature>
<dbReference type="InterPro" id="IPR005828">
    <property type="entry name" value="MFS_sugar_transport-like"/>
</dbReference>
<dbReference type="Gene3D" id="1.20.1250.20">
    <property type="entry name" value="MFS general substrate transporter like domains"/>
    <property type="match status" value="1"/>
</dbReference>
<dbReference type="PANTHER" id="PTHR48020:SF12">
    <property type="entry name" value="PROTON MYO-INOSITOL COTRANSPORTER"/>
    <property type="match status" value="1"/>
</dbReference>
<dbReference type="FunFam" id="1.20.1250.20:FF:000218">
    <property type="entry name" value="facilitated trehalose transporter Tret1"/>
    <property type="match status" value="1"/>
</dbReference>
<dbReference type="PANTHER" id="PTHR48020">
    <property type="entry name" value="PROTON MYO-INOSITOL COTRANSPORTER"/>
    <property type="match status" value="1"/>
</dbReference>
<name>A0A840NG02_9PSEU</name>
<reference evidence="12 13" key="1">
    <citation type="submission" date="2020-08" db="EMBL/GenBank/DDBJ databases">
        <title>Sequencing the genomes of 1000 actinobacteria strains.</title>
        <authorList>
            <person name="Klenk H.-P."/>
        </authorList>
    </citation>
    <scope>NUCLEOTIDE SEQUENCE [LARGE SCALE GENOMIC DNA]</scope>
    <source>
        <strain evidence="12 13">DSM 45582</strain>
    </source>
</reference>
<evidence type="ECO:0000256" key="3">
    <source>
        <dbReference type="ARBA" id="ARBA00022448"/>
    </source>
</evidence>
<dbReference type="PROSITE" id="PS50850">
    <property type="entry name" value="MFS"/>
    <property type="match status" value="1"/>
</dbReference>
<feature type="transmembrane region" description="Helical" evidence="10">
    <location>
        <begin position="417"/>
        <end position="434"/>
    </location>
</feature>
<feature type="transmembrane region" description="Helical" evidence="10">
    <location>
        <begin position="388"/>
        <end position="411"/>
    </location>
</feature>
<dbReference type="EMBL" id="JACHIV010000001">
    <property type="protein sequence ID" value="MBB5069921.1"/>
    <property type="molecule type" value="Genomic_DNA"/>
</dbReference>
<keyword evidence="13" id="KW-1185">Reference proteome</keyword>
<evidence type="ECO:0000256" key="10">
    <source>
        <dbReference type="SAM" id="Phobius"/>
    </source>
</evidence>
<dbReference type="InterPro" id="IPR036259">
    <property type="entry name" value="MFS_trans_sf"/>
</dbReference>
<organism evidence="12 13">
    <name type="scientific">Saccharopolyspora gloriosae</name>
    <dbReference type="NCBI Taxonomy" id="455344"/>
    <lineage>
        <taxon>Bacteria</taxon>
        <taxon>Bacillati</taxon>
        <taxon>Actinomycetota</taxon>
        <taxon>Actinomycetes</taxon>
        <taxon>Pseudonocardiales</taxon>
        <taxon>Pseudonocardiaceae</taxon>
        <taxon>Saccharopolyspora</taxon>
    </lineage>
</organism>
<evidence type="ECO:0000256" key="6">
    <source>
        <dbReference type="ARBA" id="ARBA00022692"/>
    </source>
</evidence>
<evidence type="ECO:0000256" key="1">
    <source>
        <dbReference type="ARBA" id="ARBA00004651"/>
    </source>
</evidence>
<dbReference type="SUPFAM" id="SSF103473">
    <property type="entry name" value="MFS general substrate transporter"/>
    <property type="match status" value="1"/>
</dbReference>
<accession>A0A840NG02</accession>
<evidence type="ECO:0000256" key="4">
    <source>
        <dbReference type="ARBA" id="ARBA00022475"/>
    </source>
</evidence>
<comment type="similarity">
    <text evidence="2 9">Belongs to the major facilitator superfamily. Sugar transporter (TC 2.A.1.1) family.</text>
</comment>
<keyword evidence="6 10" id="KW-0812">Transmembrane</keyword>
<feature type="transmembrane region" description="Helical" evidence="10">
    <location>
        <begin position="117"/>
        <end position="135"/>
    </location>
</feature>
<feature type="transmembrane region" description="Helical" evidence="10">
    <location>
        <begin position="60"/>
        <end position="80"/>
    </location>
</feature>
<dbReference type="PRINTS" id="PR00171">
    <property type="entry name" value="SUGRTRNSPORT"/>
</dbReference>
<evidence type="ECO:0000256" key="7">
    <source>
        <dbReference type="ARBA" id="ARBA00022989"/>
    </source>
</evidence>
<evidence type="ECO:0000256" key="8">
    <source>
        <dbReference type="ARBA" id="ARBA00023136"/>
    </source>
</evidence>
<sequence length="459" mass="48117">MATTSLDPAPPSRAAGKAVTGAALVAALGGLLFGYDTGVISAALLYIAPEFQLSELWQQVVVASLLVGAIVGVGLGGIIADALGRRRTLSITSVVFTAGAVISALAPDLATLLGSRLLLGFAIGTASLSVPAYIAEIAPPEKRGSLVSINQIMISSGILLSYMSGYVLAEAGAWRWMLGLAGLPSLLMFAGLFRLPESPRWLVSRGRSQEAREVLRRIVGPDRVESELRALSSAVTAEDGVTYRDVLKPAMRPAIYLGIGVAAVNQLVGVNAITYYAPTLLTKAGFGTSAAILSSVGIGVANVVFTLVGLLLVDRIGRRPLLLVGLGGVVASLVGIGLLYAVTDLGGGWGVALVALLITYEAMFSASIGLAMWLINSEIFPTALRGKAGSFGMFTHWGLNLIISLTVLSAFEAFTPSGLFWLYALFGLIGFFYLKKYLPETRNRTLEEVEATLRARARG</sequence>
<evidence type="ECO:0000313" key="12">
    <source>
        <dbReference type="EMBL" id="MBB5069921.1"/>
    </source>
</evidence>
<feature type="transmembrane region" description="Helical" evidence="10">
    <location>
        <begin position="320"/>
        <end position="342"/>
    </location>
</feature>
<feature type="domain" description="Major facilitator superfamily (MFS) profile" evidence="11">
    <location>
        <begin position="22"/>
        <end position="442"/>
    </location>
</feature>
<evidence type="ECO:0000313" key="13">
    <source>
        <dbReference type="Proteomes" id="UP000580474"/>
    </source>
</evidence>
<protein>
    <submittedName>
        <fullName evidence="12">Sugar porter (SP) family MFS transporter</fullName>
    </submittedName>
</protein>
<dbReference type="NCBIfam" id="TIGR00879">
    <property type="entry name" value="SP"/>
    <property type="match status" value="1"/>
</dbReference>
<dbReference type="PROSITE" id="PS00217">
    <property type="entry name" value="SUGAR_TRANSPORT_2"/>
    <property type="match status" value="1"/>
</dbReference>
<dbReference type="Proteomes" id="UP000580474">
    <property type="component" value="Unassembled WGS sequence"/>
</dbReference>
<dbReference type="InterPro" id="IPR003663">
    <property type="entry name" value="Sugar/inositol_transpt"/>
</dbReference>
<dbReference type="AlphaFoldDB" id="A0A840NG02"/>